<evidence type="ECO:0000313" key="2">
    <source>
        <dbReference type="Proteomes" id="UP000238701"/>
    </source>
</evidence>
<sequence length="58" mass="6652">MLQQSESQFCMRPTSAEADAARILGTGRRWRNWSVFRLAVLIDPMMSVNGILRQLSVR</sequence>
<dbReference type="Proteomes" id="UP000238701">
    <property type="component" value="Unassembled WGS sequence"/>
</dbReference>
<protein>
    <submittedName>
        <fullName evidence="1">Uncharacterized protein</fullName>
    </submittedName>
</protein>
<proteinExistence type="predicted"/>
<gene>
    <name evidence="1" type="ORF">SBA1_170062</name>
</gene>
<dbReference type="EMBL" id="OMOD01000079">
    <property type="protein sequence ID" value="SPF36946.1"/>
    <property type="molecule type" value="Genomic_DNA"/>
</dbReference>
<name>A0A2U3KBA7_9BACT</name>
<organism evidence="1 2">
    <name type="scientific">Candidatus Sulfotelmatobacter kueseliae</name>
    <dbReference type="NCBI Taxonomy" id="2042962"/>
    <lineage>
        <taxon>Bacteria</taxon>
        <taxon>Pseudomonadati</taxon>
        <taxon>Acidobacteriota</taxon>
        <taxon>Terriglobia</taxon>
        <taxon>Terriglobales</taxon>
        <taxon>Candidatus Korobacteraceae</taxon>
        <taxon>Candidatus Sulfotelmatobacter</taxon>
    </lineage>
</organism>
<evidence type="ECO:0000313" key="1">
    <source>
        <dbReference type="EMBL" id="SPF36946.1"/>
    </source>
</evidence>
<dbReference type="AlphaFoldDB" id="A0A2U3KBA7"/>
<accession>A0A2U3KBA7</accession>
<reference evidence="2" key="1">
    <citation type="submission" date="2018-02" db="EMBL/GenBank/DDBJ databases">
        <authorList>
            <person name="Hausmann B."/>
        </authorList>
    </citation>
    <scope>NUCLEOTIDE SEQUENCE [LARGE SCALE GENOMIC DNA]</scope>
    <source>
        <strain evidence="2">Peat soil MAG SbA1</strain>
    </source>
</reference>